<evidence type="ECO:0000256" key="12">
    <source>
        <dbReference type="HAMAP-Rule" id="MF_02004"/>
    </source>
</evidence>
<dbReference type="HAMAP" id="MF_02004">
    <property type="entry name" value="Val_tRNA_synth_type1"/>
    <property type="match status" value="1"/>
</dbReference>
<dbReference type="InterPro" id="IPR013155">
    <property type="entry name" value="M/V/L/I-tRNA-synth_anticd-bd"/>
</dbReference>
<comment type="domain">
    <text evidence="12">The C-terminal coiled-coil domain is crucial for aminoacylation activity.</text>
</comment>
<dbReference type="CDD" id="cd07962">
    <property type="entry name" value="Anticodon_Ia_Val"/>
    <property type="match status" value="1"/>
</dbReference>
<gene>
    <name evidence="12" type="primary">valS</name>
    <name evidence="13" type="ORF">DN745_16560</name>
</gene>
<feature type="short sequence motif" description="'HIGH' region" evidence="12">
    <location>
        <begin position="44"/>
        <end position="54"/>
    </location>
</feature>
<dbReference type="InterPro" id="IPR014729">
    <property type="entry name" value="Rossmann-like_a/b/a_fold"/>
</dbReference>
<evidence type="ECO:0000256" key="7">
    <source>
        <dbReference type="ARBA" id="ARBA00022917"/>
    </source>
</evidence>
<dbReference type="SUPFAM" id="SSF47323">
    <property type="entry name" value="Anticodon-binding domain of a subclass of class I aminoacyl-tRNA synthetases"/>
    <property type="match status" value="1"/>
</dbReference>
<dbReference type="Gene3D" id="1.10.730.10">
    <property type="entry name" value="Isoleucyl-tRNA Synthetase, Domain 1"/>
    <property type="match status" value="1"/>
</dbReference>
<keyword evidence="14" id="KW-1185">Reference proteome</keyword>
<dbReference type="InterPro" id="IPR002300">
    <property type="entry name" value="aa-tRNA-synth_Ia"/>
</dbReference>
<dbReference type="InterPro" id="IPR009080">
    <property type="entry name" value="tRNAsynth_Ia_anticodon-bd"/>
</dbReference>
<dbReference type="InterPro" id="IPR033705">
    <property type="entry name" value="Anticodon_Ia_Val"/>
</dbReference>
<evidence type="ECO:0000256" key="11">
    <source>
        <dbReference type="ARBA" id="ARBA00060830"/>
    </source>
</evidence>
<keyword evidence="6 12" id="KW-0067">ATP-binding</keyword>
<keyword evidence="7 12" id="KW-0648">Protein biosynthesis</keyword>
<accession>A0A2Z4FPF7</accession>
<dbReference type="InterPro" id="IPR037118">
    <property type="entry name" value="Val-tRNA_synth_C_sf"/>
</dbReference>
<dbReference type="AlphaFoldDB" id="A0A2Z4FPF7"/>
<dbReference type="NCBIfam" id="NF004349">
    <property type="entry name" value="PRK05729.1"/>
    <property type="match status" value="1"/>
</dbReference>
<keyword evidence="8 12" id="KW-0175">Coiled coil</keyword>
<comment type="domain">
    <text evidence="12">ValRS has two distinct active sites: one for aminoacylation and one for editing. The misactivated threonine is translocated from the active site to the editing site.</text>
</comment>
<dbReference type="FunFam" id="1.10.730.10:FF:000009">
    <property type="entry name" value="Valine--tRNA ligase, mitochondrial"/>
    <property type="match status" value="1"/>
</dbReference>
<dbReference type="PANTHER" id="PTHR11946">
    <property type="entry name" value="VALYL-TRNA SYNTHETASES"/>
    <property type="match status" value="1"/>
</dbReference>
<organism evidence="13 14">
    <name type="scientific">Bradymonas sediminis</name>
    <dbReference type="NCBI Taxonomy" id="1548548"/>
    <lineage>
        <taxon>Bacteria</taxon>
        <taxon>Deltaproteobacteria</taxon>
        <taxon>Bradymonadales</taxon>
        <taxon>Bradymonadaceae</taxon>
        <taxon>Bradymonas</taxon>
    </lineage>
</organism>
<dbReference type="RefSeq" id="WP_111336544.1">
    <property type="nucleotide sequence ID" value="NZ_CP030032.1"/>
</dbReference>
<evidence type="ECO:0000313" key="14">
    <source>
        <dbReference type="Proteomes" id="UP000249799"/>
    </source>
</evidence>
<dbReference type="PROSITE" id="PS00178">
    <property type="entry name" value="AA_TRNA_LIGASE_I"/>
    <property type="match status" value="1"/>
</dbReference>
<comment type="catalytic activity">
    <reaction evidence="10 12">
        <text>tRNA(Val) + L-valine + ATP = L-valyl-tRNA(Val) + AMP + diphosphate</text>
        <dbReference type="Rhea" id="RHEA:10704"/>
        <dbReference type="Rhea" id="RHEA-COMP:9672"/>
        <dbReference type="Rhea" id="RHEA-COMP:9708"/>
        <dbReference type="ChEBI" id="CHEBI:30616"/>
        <dbReference type="ChEBI" id="CHEBI:33019"/>
        <dbReference type="ChEBI" id="CHEBI:57762"/>
        <dbReference type="ChEBI" id="CHEBI:78442"/>
        <dbReference type="ChEBI" id="CHEBI:78537"/>
        <dbReference type="ChEBI" id="CHEBI:456215"/>
        <dbReference type="EC" id="6.1.1.9"/>
    </reaction>
</comment>
<keyword evidence="4 12" id="KW-0436">Ligase</keyword>
<dbReference type="FunFam" id="1.10.287.380:FF:000001">
    <property type="entry name" value="Valine--tRNA ligase"/>
    <property type="match status" value="1"/>
</dbReference>
<dbReference type="FunFam" id="3.40.50.620:FF:000032">
    <property type="entry name" value="Valine--tRNA ligase"/>
    <property type="match status" value="1"/>
</dbReference>
<dbReference type="InterPro" id="IPR010978">
    <property type="entry name" value="tRNA-bd_arm"/>
</dbReference>
<dbReference type="GO" id="GO:0005829">
    <property type="term" value="C:cytosol"/>
    <property type="evidence" value="ECO:0007669"/>
    <property type="project" value="TreeGrafter"/>
</dbReference>
<dbReference type="Pfam" id="PF00133">
    <property type="entry name" value="tRNA-synt_1"/>
    <property type="match status" value="1"/>
</dbReference>
<comment type="subcellular location">
    <subcellularLocation>
        <location evidence="1 12">Cytoplasm</location>
    </subcellularLocation>
</comment>
<dbReference type="SUPFAM" id="SSF50677">
    <property type="entry name" value="ValRS/IleRS/LeuRS editing domain"/>
    <property type="match status" value="1"/>
</dbReference>
<feature type="binding site" evidence="12">
    <location>
        <position position="528"/>
    </location>
    <ligand>
        <name>ATP</name>
        <dbReference type="ChEBI" id="CHEBI:30616"/>
    </ligand>
</feature>
<evidence type="ECO:0000256" key="2">
    <source>
        <dbReference type="ARBA" id="ARBA00011245"/>
    </source>
</evidence>
<evidence type="ECO:0000256" key="10">
    <source>
        <dbReference type="ARBA" id="ARBA00047552"/>
    </source>
</evidence>
<keyword evidence="3 12" id="KW-0963">Cytoplasm</keyword>
<evidence type="ECO:0000256" key="6">
    <source>
        <dbReference type="ARBA" id="ARBA00022840"/>
    </source>
</evidence>
<dbReference type="Pfam" id="PF10458">
    <property type="entry name" value="Val_tRNA-synt_C"/>
    <property type="match status" value="1"/>
</dbReference>
<keyword evidence="5 12" id="KW-0547">Nucleotide-binding</keyword>
<keyword evidence="9 12" id="KW-0030">Aminoacyl-tRNA synthetase</keyword>
<dbReference type="GO" id="GO:0005524">
    <property type="term" value="F:ATP binding"/>
    <property type="evidence" value="ECO:0007669"/>
    <property type="project" value="UniProtKB-UniRule"/>
</dbReference>
<evidence type="ECO:0000256" key="5">
    <source>
        <dbReference type="ARBA" id="ARBA00022741"/>
    </source>
</evidence>
<name>A0A2Z4FPF7_9DELT</name>
<evidence type="ECO:0000256" key="4">
    <source>
        <dbReference type="ARBA" id="ARBA00022598"/>
    </source>
</evidence>
<dbReference type="GO" id="GO:0004832">
    <property type="term" value="F:valine-tRNA ligase activity"/>
    <property type="evidence" value="ECO:0007669"/>
    <property type="project" value="UniProtKB-UniRule"/>
</dbReference>
<dbReference type="PRINTS" id="PR00986">
    <property type="entry name" value="TRNASYNTHVAL"/>
</dbReference>
<evidence type="ECO:0000256" key="9">
    <source>
        <dbReference type="ARBA" id="ARBA00023146"/>
    </source>
</evidence>
<protein>
    <recommendedName>
        <fullName evidence="12">Valine--tRNA ligase</fullName>
        <ecNumber evidence="12">6.1.1.9</ecNumber>
    </recommendedName>
    <alternativeName>
        <fullName evidence="12">Valyl-tRNA synthetase</fullName>
        <shortName evidence="12">ValRS</shortName>
    </alternativeName>
</protein>
<dbReference type="FunFam" id="3.90.740.10:FF:000008">
    <property type="entry name" value="Valine--tRNA ligase, mitochondrial"/>
    <property type="match status" value="1"/>
</dbReference>
<dbReference type="InterPro" id="IPR009008">
    <property type="entry name" value="Val/Leu/Ile-tRNA-synth_edit"/>
</dbReference>
<dbReference type="InterPro" id="IPR002303">
    <property type="entry name" value="Valyl-tRNA_ligase"/>
</dbReference>
<dbReference type="OrthoDB" id="9810365at2"/>
<reference evidence="13 14" key="1">
    <citation type="submission" date="2018-06" db="EMBL/GenBank/DDBJ databases">
        <title>Lujinxingia sediminis gen. nov. sp. nov., a new facultative anaerobic member of the class Deltaproteobacteria, and proposal of Lujinxingaceae fam. nov.</title>
        <authorList>
            <person name="Guo L.-Y."/>
            <person name="Li C.-M."/>
            <person name="Wang S."/>
            <person name="Du Z.-J."/>
        </authorList>
    </citation>
    <scope>NUCLEOTIDE SEQUENCE [LARGE SCALE GENOMIC DNA]</scope>
    <source>
        <strain evidence="13 14">FA350</strain>
    </source>
</reference>
<dbReference type="Gene3D" id="1.10.287.380">
    <property type="entry name" value="Valyl-tRNA synthetase, C-terminal domain"/>
    <property type="match status" value="1"/>
</dbReference>
<proteinExistence type="inferred from homology"/>
<dbReference type="CDD" id="cd00817">
    <property type="entry name" value="ValRS_core"/>
    <property type="match status" value="1"/>
</dbReference>
<evidence type="ECO:0000256" key="8">
    <source>
        <dbReference type="ARBA" id="ARBA00023054"/>
    </source>
</evidence>
<evidence type="ECO:0000256" key="1">
    <source>
        <dbReference type="ARBA" id="ARBA00004496"/>
    </source>
</evidence>
<dbReference type="SUPFAM" id="SSF52374">
    <property type="entry name" value="Nucleotidylyl transferase"/>
    <property type="match status" value="1"/>
</dbReference>
<feature type="short sequence motif" description="'KMSKS' region" evidence="12">
    <location>
        <begin position="525"/>
        <end position="529"/>
    </location>
</feature>
<sequence length="936" mass="105356">MKIDQSYNPVEVEAEWYDYWVDKGYFHADETSDKEPFTIVIPPPNVTGRLHMGHALFVTLQDMMIRQKRMQGFETLWLPGTDHAGIATQVMVERQLAEEGTNRHEIGREEFMKRAWAWKEEHGGQIIDQLKRMGASCDWERERFTLDDGLNRSVNEAFVKLYNDGLIYRGLRMVDWDPVGQTVLSDLEVDREEESGHMWYFKYPLSDGSGHITIGTTRPETMLGDTAVAVHPDDERYQGLIGKTLDLPIVGRKIPIIADSVLPDPEKGTGAVKITPAHDPNDWECGERHELEVIQVIGFDATMNENAPEDFVGLDRYDARKLVVKKLKELGLFDRVEDTQFAPGRSERTGVVVEPLPMLQWFVNAEPMAKKATDAVESGRTEIIPAVWKKTYDHFMYNIRPWCISRQLWWGHQIPAWYCDDCEEVIVSLDPPTACPKCASENLTRDPDVLDTWFSSALWPFSTMGWPEETATLKKFYPTQVMETGFDILFFWVARMMMMGLWLMDDVPFEKVFLHAMVRDKEGNKMSKTKGNVVDPLHMIYGADAKELDAKIHAELLNQYPDGVGPQGADALRFTLAIYAAAGRDIKLDIKRIEGYRAFLNKLWNAARFALMNLEGYEAPAYQTYLDAWTDADAMPFDADALSVADRWILSRCEQTVGAVTKALDEFQFNEAAQLLYKFVWNELCDWYIELSKDVLHDGQDAAPAAQKAARDTLTYVLDATLRLMHPITPFITEDIWQALPHADDAPDSVMIAPWPVSRADSDFAKENAQSAAQMDQVIELITAIRAVRGETNVKPGRVIETVYFVTADADAAAAITAGESYIQRLAKAENIVIQSPADAGAVEGAATAVRGAVEIRIPLLGLIDVTEELARLDKELARVQGDIKYVTGKLGNARFVDNAPEAIVAKERAKHAQYLEEQAALMASRKDLEALAGGE</sequence>
<dbReference type="KEGG" id="bsed:DN745_16560"/>
<dbReference type="Pfam" id="PF08264">
    <property type="entry name" value="Anticodon_1"/>
    <property type="match status" value="1"/>
</dbReference>
<dbReference type="EC" id="6.1.1.9" evidence="12"/>
<dbReference type="NCBIfam" id="TIGR00422">
    <property type="entry name" value="valS"/>
    <property type="match status" value="1"/>
</dbReference>
<comment type="subunit">
    <text evidence="2 12">Monomer.</text>
</comment>
<dbReference type="InterPro" id="IPR019499">
    <property type="entry name" value="Val-tRNA_synth_tRNA-bd"/>
</dbReference>
<comment type="similarity">
    <text evidence="11 12">Belongs to the class-I aminoacyl-tRNA synthetase family. ValS type 1 subfamily.</text>
</comment>
<dbReference type="GO" id="GO:0002161">
    <property type="term" value="F:aminoacyl-tRNA deacylase activity"/>
    <property type="evidence" value="ECO:0007669"/>
    <property type="project" value="InterPro"/>
</dbReference>
<dbReference type="InterPro" id="IPR001412">
    <property type="entry name" value="aa-tRNA-synth_I_CS"/>
</dbReference>
<dbReference type="Gene3D" id="3.90.740.10">
    <property type="entry name" value="Valyl/Leucyl/Isoleucyl-tRNA synthetase, editing domain"/>
    <property type="match status" value="1"/>
</dbReference>
<dbReference type="Proteomes" id="UP000249799">
    <property type="component" value="Chromosome"/>
</dbReference>
<comment type="function">
    <text evidence="12">Catalyzes the attachment of valine to tRNA(Val). As ValRS can inadvertently accommodate and process structurally similar amino acids such as threonine, to avoid such errors, it has a 'posttransfer' editing activity that hydrolyzes mischarged Thr-tRNA(Val) in a tRNA-dependent manner.</text>
</comment>
<evidence type="ECO:0000256" key="3">
    <source>
        <dbReference type="ARBA" id="ARBA00022490"/>
    </source>
</evidence>
<dbReference type="SUPFAM" id="SSF46589">
    <property type="entry name" value="tRNA-binding arm"/>
    <property type="match status" value="1"/>
</dbReference>
<dbReference type="PANTHER" id="PTHR11946:SF93">
    <property type="entry name" value="VALINE--TRNA LIGASE, CHLOROPLASTIC_MITOCHONDRIAL 2"/>
    <property type="match status" value="1"/>
</dbReference>
<dbReference type="EMBL" id="CP030032">
    <property type="protein sequence ID" value="AWV90843.1"/>
    <property type="molecule type" value="Genomic_DNA"/>
</dbReference>
<evidence type="ECO:0000313" key="13">
    <source>
        <dbReference type="EMBL" id="AWV90843.1"/>
    </source>
</evidence>
<dbReference type="Gene3D" id="3.40.50.620">
    <property type="entry name" value="HUPs"/>
    <property type="match status" value="2"/>
</dbReference>
<dbReference type="GO" id="GO:0006438">
    <property type="term" value="P:valyl-tRNA aminoacylation"/>
    <property type="evidence" value="ECO:0007669"/>
    <property type="project" value="UniProtKB-UniRule"/>
</dbReference>